<dbReference type="InterPro" id="IPR029052">
    <property type="entry name" value="Metallo-depent_PP-like"/>
</dbReference>
<dbReference type="GO" id="GO:0000166">
    <property type="term" value="F:nucleotide binding"/>
    <property type="evidence" value="ECO:0007669"/>
    <property type="project" value="UniProtKB-KW"/>
</dbReference>
<dbReference type="Gene3D" id="3.60.21.10">
    <property type="match status" value="1"/>
</dbReference>
<accession>A0A0L0M9L2</accession>
<dbReference type="EMBL" id="LFJJ01000166">
    <property type="protein sequence ID" value="KND58975.1"/>
    <property type="molecule type" value="Genomic_DNA"/>
</dbReference>
<evidence type="ECO:0000313" key="4">
    <source>
        <dbReference type="Proteomes" id="UP000036959"/>
    </source>
</evidence>
<evidence type="ECO:0000256" key="1">
    <source>
        <dbReference type="RuleBase" id="RU362119"/>
    </source>
</evidence>
<protein>
    <submittedName>
        <fullName evidence="3">2',3'-cyclic-nucleotide 2'-phosphodiesterase</fullName>
        <ecNumber evidence="3">3.1.4.16</ecNumber>
    </submittedName>
</protein>
<organism evidence="3 4">
    <name type="scientific">Candidatus Burkholderia verschuerenii</name>
    <dbReference type="NCBI Taxonomy" id="242163"/>
    <lineage>
        <taxon>Bacteria</taxon>
        <taxon>Pseudomonadati</taxon>
        <taxon>Pseudomonadota</taxon>
        <taxon>Betaproteobacteria</taxon>
        <taxon>Burkholderiales</taxon>
        <taxon>Burkholderiaceae</taxon>
        <taxon>Burkholderia</taxon>
    </lineage>
</organism>
<comment type="caution">
    <text evidence="3">The sequence shown here is derived from an EMBL/GenBank/DDBJ whole genome shotgun (WGS) entry which is preliminary data.</text>
</comment>
<keyword evidence="1" id="KW-0547">Nucleotide-binding</keyword>
<dbReference type="InterPro" id="IPR006179">
    <property type="entry name" value="5_nucleotidase/apyrase"/>
</dbReference>
<dbReference type="Gene3D" id="3.90.780.10">
    <property type="entry name" value="5'-Nucleotidase, C-terminal domain"/>
    <property type="match status" value="1"/>
</dbReference>
<dbReference type="InterPro" id="IPR036907">
    <property type="entry name" value="5'-Nucleotdase_C_sf"/>
</dbReference>
<dbReference type="PANTHER" id="PTHR11575">
    <property type="entry name" value="5'-NUCLEOTIDASE-RELATED"/>
    <property type="match status" value="1"/>
</dbReference>
<dbReference type="AlphaFoldDB" id="A0A0L0M9L2"/>
<evidence type="ECO:0000313" key="3">
    <source>
        <dbReference type="EMBL" id="KND58975.1"/>
    </source>
</evidence>
<dbReference type="GO" id="GO:0030288">
    <property type="term" value="C:outer membrane-bounded periplasmic space"/>
    <property type="evidence" value="ECO:0007669"/>
    <property type="project" value="TreeGrafter"/>
</dbReference>
<dbReference type="SUPFAM" id="SSF55816">
    <property type="entry name" value="5'-nucleotidase (syn. UDP-sugar hydrolase), C-terminal domain"/>
    <property type="match status" value="1"/>
</dbReference>
<keyword evidence="4" id="KW-1185">Reference proteome</keyword>
<dbReference type="Proteomes" id="UP000036959">
    <property type="component" value="Unassembled WGS sequence"/>
</dbReference>
<dbReference type="GO" id="GO:0009166">
    <property type="term" value="P:nucleotide catabolic process"/>
    <property type="evidence" value="ECO:0007669"/>
    <property type="project" value="InterPro"/>
</dbReference>
<keyword evidence="1 3" id="KW-0378">Hydrolase</keyword>
<evidence type="ECO:0000259" key="2">
    <source>
        <dbReference type="Pfam" id="PF02872"/>
    </source>
</evidence>
<reference evidence="4" key="1">
    <citation type="submission" date="2015-06" db="EMBL/GenBank/DDBJ databases">
        <title>Comparative genomics of Burkholderia leaf nodule symbionts.</title>
        <authorList>
            <person name="Carlier A."/>
            <person name="Eberl L."/>
            <person name="Pinto-Carbo M."/>
        </authorList>
    </citation>
    <scope>NUCLEOTIDE SEQUENCE [LARGE SCALE GENOMIC DNA]</scope>
    <source>
        <strain evidence="4">UZHbot4</strain>
    </source>
</reference>
<name>A0A0L0M9L2_9BURK</name>
<proteinExistence type="inferred from homology"/>
<dbReference type="Pfam" id="PF02872">
    <property type="entry name" value="5_nucleotid_C"/>
    <property type="match status" value="1"/>
</dbReference>
<comment type="similarity">
    <text evidence="1">Belongs to the 5'-nucleotidase family.</text>
</comment>
<dbReference type="GO" id="GO:0008663">
    <property type="term" value="F:2',3'-cyclic-nucleotide 2'-phosphodiesterase activity"/>
    <property type="evidence" value="ECO:0007669"/>
    <property type="project" value="UniProtKB-EC"/>
</dbReference>
<sequence length="347" mass="36845">MANFWGKHLGVVSLSLTYSKGAWVIDKNATKVEARAIQNADKSYVAADPSVSAAIAAEHQATIDYVKTPIGSTDFRMTTYFADVGDVSAIEIVNQAQAQYVSDYIAANLPQYAGIPVLSVSAPFKSGFGGGTDFTDVSAGNVAINNAADLYLYPNTVYAVKVTGADLKGWLETAAQRFNQIDPTKTTAQALVSNYPGYNFDVISSKDFSYEIDVTQPVGSRIKNLSYKGTPVASDQALIVATNNYRASGGGNFPGLDGSKTIYASPDANRDVLISYIKKIKSMTSVTNGIDRSWRFTKVGTAGQVTFKSAPNLVSLAQTQGIANVTQIQADDGTGKGLATYAVDLSQ</sequence>
<dbReference type="PATRIC" id="fig|242163.4.peg.1937"/>
<dbReference type="EC" id="3.1.4.16" evidence="3"/>
<feature type="domain" description="5'-Nucleotidase C-terminal" evidence="2">
    <location>
        <begin position="130"/>
        <end position="256"/>
    </location>
</feature>
<dbReference type="PRINTS" id="PR01607">
    <property type="entry name" value="APYRASEFAMLY"/>
</dbReference>
<dbReference type="InterPro" id="IPR008334">
    <property type="entry name" value="5'-Nucleotdase_C"/>
</dbReference>
<dbReference type="PANTHER" id="PTHR11575:SF6">
    <property type="entry name" value="2',3'-CYCLIC-NUCLEOTIDE 2'-PHOSPHODIESTERASE_3'-NUCLEOTIDASE"/>
    <property type="match status" value="1"/>
</dbReference>
<gene>
    <name evidence="3" type="ORF">BVER_03946c</name>
</gene>